<protein>
    <submittedName>
        <fullName evidence="1">Uncharacterized protein</fullName>
    </submittedName>
</protein>
<name>A0AA40G7Q6_9HYME</name>
<evidence type="ECO:0000313" key="1">
    <source>
        <dbReference type="EMBL" id="KAK1132612.1"/>
    </source>
</evidence>
<dbReference type="AlphaFoldDB" id="A0AA40G7Q6"/>
<organism evidence="1 2">
    <name type="scientific">Melipona bicolor</name>
    <dbReference type="NCBI Taxonomy" id="60889"/>
    <lineage>
        <taxon>Eukaryota</taxon>
        <taxon>Metazoa</taxon>
        <taxon>Ecdysozoa</taxon>
        <taxon>Arthropoda</taxon>
        <taxon>Hexapoda</taxon>
        <taxon>Insecta</taxon>
        <taxon>Pterygota</taxon>
        <taxon>Neoptera</taxon>
        <taxon>Endopterygota</taxon>
        <taxon>Hymenoptera</taxon>
        <taxon>Apocrita</taxon>
        <taxon>Aculeata</taxon>
        <taxon>Apoidea</taxon>
        <taxon>Anthophila</taxon>
        <taxon>Apidae</taxon>
        <taxon>Melipona</taxon>
    </lineage>
</organism>
<dbReference type="EMBL" id="JAHYIQ010000004">
    <property type="protein sequence ID" value="KAK1132612.1"/>
    <property type="molecule type" value="Genomic_DNA"/>
</dbReference>
<keyword evidence="2" id="KW-1185">Reference proteome</keyword>
<proteinExistence type="predicted"/>
<sequence>MSLADRLTRLAESAKRIALGSMVNVEVVNLKSGLKRRVAFGRLDKWRIRLKWIRREEPERGSGCLIFGSAVEFLNRPLAAMAIAFLKKELEEPRSFLHKFYLK</sequence>
<reference evidence="1" key="1">
    <citation type="submission" date="2021-10" db="EMBL/GenBank/DDBJ databases">
        <title>Melipona bicolor Genome sequencing and assembly.</title>
        <authorList>
            <person name="Araujo N.S."/>
            <person name="Arias M.C."/>
        </authorList>
    </citation>
    <scope>NUCLEOTIDE SEQUENCE</scope>
    <source>
        <strain evidence="1">USP_2M_L1-L4_2017</strain>
        <tissue evidence="1">Whole body</tissue>
    </source>
</reference>
<gene>
    <name evidence="1" type="ORF">K0M31_013997</name>
</gene>
<comment type="caution">
    <text evidence="1">The sequence shown here is derived from an EMBL/GenBank/DDBJ whole genome shotgun (WGS) entry which is preliminary data.</text>
</comment>
<evidence type="ECO:0000313" key="2">
    <source>
        <dbReference type="Proteomes" id="UP001177670"/>
    </source>
</evidence>
<accession>A0AA40G7Q6</accession>
<dbReference type="Proteomes" id="UP001177670">
    <property type="component" value="Unassembled WGS sequence"/>
</dbReference>